<evidence type="ECO:0000313" key="3">
    <source>
        <dbReference type="Proteomes" id="UP001251528"/>
    </source>
</evidence>
<dbReference type="InterPro" id="IPR021858">
    <property type="entry name" value="Fun_TF"/>
</dbReference>
<gene>
    <name evidence="2" type="ORF">QQS21_000189</name>
</gene>
<protein>
    <submittedName>
        <fullName evidence="2">Uncharacterized protein</fullName>
    </submittedName>
</protein>
<comment type="caution">
    <text evidence="2">The sequence shown here is derived from an EMBL/GenBank/DDBJ whole genome shotgun (WGS) entry which is preliminary data.</text>
</comment>
<sequence>MQVYYHGAKAVRKLLLDAESLIRSHGLPATRTFQHRVLHHMYTHLRVILESTNVASKLIEPENGQETRPASQLTECVAPRNFSINAQNLGDLDLTRQKPESVGYSDIHLDVSGEWQATLYPEMFGVPETLMTLLSQTISLANEKPCLEAAGVFDPAISVALSVHIRTLEQQIWSWSLQGSSIAYGPRLPLSLINDASAPHDRPEMEHMILAMHQALIIYFYRRVYSMSVMVVQAQVRKTLELIQPCLDMGRFDLDFSVSIGWSTFIAVCEAATPDLQELGLRCLEAVDEHGMFVEYEKPSTIAKAVWERRRKTNDFTLGWPDLMMRTIPSMR</sequence>
<dbReference type="AlphaFoldDB" id="A0AAJ0D1A2"/>
<evidence type="ECO:0000256" key="1">
    <source>
        <dbReference type="ARBA" id="ARBA00023242"/>
    </source>
</evidence>
<dbReference type="EMBL" id="JASWJB010000002">
    <property type="protein sequence ID" value="KAK2616812.1"/>
    <property type="molecule type" value="Genomic_DNA"/>
</dbReference>
<evidence type="ECO:0000313" key="2">
    <source>
        <dbReference type="EMBL" id="KAK2616812.1"/>
    </source>
</evidence>
<dbReference type="Proteomes" id="UP001251528">
    <property type="component" value="Unassembled WGS sequence"/>
</dbReference>
<accession>A0AAJ0D1A2</accession>
<dbReference type="Pfam" id="PF11951">
    <property type="entry name" value="Fungal_trans_2"/>
    <property type="match status" value="1"/>
</dbReference>
<organism evidence="2 3">
    <name type="scientific">Conoideocrella luteorostrata</name>
    <dbReference type="NCBI Taxonomy" id="1105319"/>
    <lineage>
        <taxon>Eukaryota</taxon>
        <taxon>Fungi</taxon>
        <taxon>Dikarya</taxon>
        <taxon>Ascomycota</taxon>
        <taxon>Pezizomycotina</taxon>
        <taxon>Sordariomycetes</taxon>
        <taxon>Hypocreomycetidae</taxon>
        <taxon>Hypocreales</taxon>
        <taxon>Clavicipitaceae</taxon>
        <taxon>Conoideocrella</taxon>
    </lineage>
</organism>
<keyword evidence="1" id="KW-0539">Nucleus</keyword>
<name>A0AAJ0D1A2_9HYPO</name>
<keyword evidence="3" id="KW-1185">Reference proteome</keyword>
<proteinExistence type="predicted"/>
<reference evidence="2" key="1">
    <citation type="submission" date="2023-06" db="EMBL/GenBank/DDBJ databases">
        <title>Conoideocrella luteorostrata (Hypocreales: Clavicipitaceae), a potential biocontrol fungus for elongate hemlock scale in United States Christmas tree production areas.</title>
        <authorList>
            <person name="Barrett H."/>
            <person name="Lovett B."/>
            <person name="Macias A.M."/>
            <person name="Stajich J.E."/>
            <person name="Kasson M.T."/>
        </authorList>
    </citation>
    <scope>NUCLEOTIDE SEQUENCE</scope>
    <source>
        <strain evidence="2">ARSEF 14590</strain>
    </source>
</reference>